<evidence type="ECO:0000313" key="4">
    <source>
        <dbReference type="Proteomes" id="UP001230504"/>
    </source>
</evidence>
<dbReference type="RefSeq" id="XP_060411997.1">
    <property type="nucleotide sequence ID" value="XM_060561332.1"/>
</dbReference>
<dbReference type="SUPFAM" id="SSF56112">
    <property type="entry name" value="Protein kinase-like (PK-like)"/>
    <property type="match status" value="1"/>
</dbReference>
<evidence type="ECO:0000259" key="2">
    <source>
        <dbReference type="PROSITE" id="PS50011"/>
    </source>
</evidence>
<dbReference type="EMBL" id="JAHLJV010000049">
    <property type="protein sequence ID" value="KAK1584941.1"/>
    <property type="molecule type" value="Genomic_DNA"/>
</dbReference>
<dbReference type="Gene3D" id="1.10.510.10">
    <property type="entry name" value="Transferase(Phosphotransferase) domain 1"/>
    <property type="match status" value="1"/>
</dbReference>
<dbReference type="PANTHER" id="PTHR33112">
    <property type="entry name" value="DOMAIN PROTEIN, PUTATIVE-RELATED"/>
    <property type="match status" value="1"/>
</dbReference>
<dbReference type="PANTHER" id="PTHR33112:SF10">
    <property type="entry name" value="TOL"/>
    <property type="match status" value="1"/>
</dbReference>
<keyword evidence="4" id="KW-1185">Reference proteome</keyword>
<dbReference type="PROSITE" id="PS00108">
    <property type="entry name" value="PROTEIN_KINASE_ST"/>
    <property type="match status" value="1"/>
</dbReference>
<dbReference type="AlphaFoldDB" id="A0AAD8PVE7"/>
<dbReference type="SMART" id="SM00220">
    <property type="entry name" value="S_TKc"/>
    <property type="match status" value="1"/>
</dbReference>
<dbReference type="GO" id="GO:0005524">
    <property type="term" value="F:ATP binding"/>
    <property type="evidence" value="ECO:0007669"/>
    <property type="project" value="InterPro"/>
</dbReference>
<dbReference type="InterPro" id="IPR000719">
    <property type="entry name" value="Prot_kinase_dom"/>
</dbReference>
<proteinExistence type="predicted"/>
<comment type="caution">
    <text evidence="3">The sequence shown here is derived from an EMBL/GenBank/DDBJ whole genome shotgun (WGS) entry which is preliminary data.</text>
</comment>
<reference evidence="3" key="1">
    <citation type="submission" date="2021-06" db="EMBL/GenBank/DDBJ databases">
        <title>Comparative genomics, transcriptomics and evolutionary studies reveal genomic signatures of adaptation to plant cell wall in hemibiotrophic fungi.</title>
        <authorList>
            <consortium name="DOE Joint Genome Institute"/>
            <person name="Baroncelli R."/>
            <person name="Diaz J.F."/>
            <person name="Benocci T."/>
            <person name="Peng M."/>
            <person name="Battaglia E."/>
            <person name="Haridas S."/>
            <person name="Andreopoulos W."/>
            <person name="Labutti K."/>
            <person name="Pangilinan J."/>
            <person name="Floch G.L."/>
            <person name="Makela M.R."/>
            <person name="Henrissat B."/>
            <person name="Grigoriev I.V."/>
            <person name="Crouch J.A."/>
            <person name="De Vries R.P."/>
            <person name="Sukno S.A."/>
            <person name="Thon M.R."/>
        </authorList>
    </citation>
    <scope>NUCLEOTIDE SEQUENCE</scope>
    <source>
        <strain evidence="3">CBS 125086</strain>
    </source>
</reference>
<sequence length="928" mass="106266">MHTSRQNWLELRGFTSKHLIKPIAAYEHRGDRCLLFPWADGGNLYEFWKDYKGDRLAKTNLRWVTFQLTGLFSALEDLDRANCRHGDLKPENILLFVDKDKNTTLQIADLGLATFHKKDALTKIRKANNEDTETPPGTSRYEPPEENKSRRKNPNFWKTRSRAYDVWSMGCVVLELLMWLTYGYKTVNDFRDKTKYFWEKVDKTYRVQRHAQEHIDNISKAWPEGSICGDLVRFVKTSLLVVAPKESKTTSRCRATAPEAHGKMKRIQTKYYPAQPGRVWWAGGNTAQGDRRTGARLADNAYVEESLSDGYETRRSNKLNDHWDSLPDNAFASQMFNHVSWPQTRPSRTEANYKLCTNCSTTTSTMLFQSERQLSAMQRSCELCVLLLDSLSRVGIESSAVVKLRQTGTTIGLEGGPNLLSIYIEPGDDVPAGRQIGFPLLPEPNSQGQLSLFKHWIQSCDSTHHACHRHDGQTISEMPTRLVKVTDPIRLISSCTIEPSRYIALSHCWGQLQEHERFCLYQRNHHQLEARIDFDRLPKTFRDAITVTRGLGIEYIWIDTLCIIQDDGDDWEKESSKMETVFSAAYCTLSAASAESSLDGFLSPRPPRPCVRLRTEDSRQLYICPHIDDFHRDVELAKINRRGWVLQERALSRRSIYYSQTQVYWECGEGIRCETMGRLYNSKAAFLGDANFPRSALEYYRDGRQLLIQDLYERYSALAFTKASDRAVAILGLQERLARAFETQAAHGTFKSYFARSILWRRDQHLAEMTPIAQPAGRRVPSWSWFSKSGRIQYMNLTFEKTEWMNDDFRSPFDSQPDDTLPGQTSKPGCPEISSILGGFARRMEMDDGTLTSQVVFDMKNRHQAKDLRAVLIGRDKGEGDSTNAPKVHVLVICKCSSDPTDRLYERVGVASLSPEKVLTEGVWVDIC</sequence>
<dbReference type="InterPro" id="IPR010730">
    <property type="entry name" value="HET"/>
</dbReference>
<accession>A0AAD8PVE7</accession>
<dbReference type="InterPro" id="IPR011009">
    <property type="entry name" value="Kinase-like_dom_sf"/>
</dbReference>
<name>A0AAD8PVE7_9PEZI</name>
<dbReference type="CDD" id="cd00180">
    <property type="entry name" value="PKc"/>
    <property type="match status" value="1"/>
</dbReference>
<dbReference type="Proteomes" id="UP001230504">
    <property type="component" value="Unassembled WGS sequence"/>
</dbReference>
<gene>
    <name evidence="3" type="ORF">LY79DRAFT_591805</name>
</gene>
<feature type="domain" description="Protein kinase" evidence="2">
    <location>
        <begin position="1"/>
        <end position="272"/>
    </location>
</feature>
<dbReference type="GeneID" id="85445572"/>
<dbReference type="InterPro" id="IPR008271">
    <property type="entry name" value="Ser/Thr_kinase_AS"/>
</dbReference>
<feature type="region of interest" description="Disordered" evidence="1">
    <location>
        <begin position="125"/>
        <end position="153"/>
    </location>
</feature>
<dbReference type="PROSITE" id="PS50011">
    <property type="entry name" value="PROTEIN_KINASE_DOM"/>
    <property type="match status" value="1"/>
</dbReference>
<dbReference type="Pfam" id="PF06985">
    <property type="entry name" value="HET"/>
    <property type="match status" value="1"/>
</dbReference>
<protein>
    <submittedName>
        <fullName evidence="3">Heterokaryon incompatibility protein</fullName>
    </submittedName>
</protein>
<organism evidence="3 4">
    <name type="scientific">Colletotrichum navitas</name>
    <dbReference type="NCBI Taxonomy" id="681940"/>
    <lineage>
        <taxon>Eukaryota</taxon>
        <taxon>Fungi</taxon>
        <taxon>Dikarya</taxon>
        <taxon>Ascomycota</taxon>
        <taxon>Pezizomycotina</taxon>
        <taxon>Sordariomycetes</taxon>
        <taxon>Hypocreomycetidae</taxon>
        <taxon>Glomerellales</taxon>
        <taxon>Glomerellaceae</taxon>
        <taxon>Colletotrichum</taxon>
        <taxon>Colletotrichum graminicola species complex</taxon>
    </lineage>
</organism>
<dbReference type="GO" id="GO:0004672">
    <property type="term" value="F:protein kinase activity"/>
    <property type="evidence" value="ECO:0007669"/>
    <property type="project" value="InterPro"/>
</dbReference>
<dbReference type="Pfam" id="PF00069">
    <property type="entry name" value="Pkinase"/>
    <property type="match status" value="1"/>
</dbReference>
<evidence type="ECO:0000313" key="3">
    <source>
        <dbReference type="EMBL" id="KAK1584941.1"/>
    </source>
</evidence>
<evidence type="ECO:0000256" key="1">
    <source>
        <dbReference type="SAM" id="MobiDB-lite"/>
    </source>
</evidence>